<evidence type="ECO:0000313" key="3">
    <source>
        <dbReference type="Proteomes" id="UP000198815"/>
    </source>
</evidence>
<accession>A0A1H9S232</accession>
<dbReference type="GO" id="GO:0016747">
    <property type="term" value="F:acyltransferase activity, transferring groups other than amino-acyl groups"/>
    <property type="evidence" value="ECO:0007669"/>
    <property type="project" value="InterPro"/>
</dbReference>
<dbReference type="RefSeq" id="WP_091969247.1">
    <property type="nucleotide sequence ID" value="NZ_FOGZ01000011.1"/>
</dbReference>
<dbReference type="Proteomes" id="UP000198815">
    <property type="component" value="Unassembled WGS sequence"/>
</dbReference>
<evidence type="ECO:0000259" key="1">
    <source>
        <dbReference type="PROSITE" id="PS51186"/>
    </source>
</evidence>
<sequence length="173" mass="18462">MDRHPLTNDAPGRVRLTTARLILLSVDPAQAETLAAGGCPLPCAPGYPHADTSAAARLLRQSIEVDNWVPGFGMYLIVRSSDGLVIGDIGFHTPPDERGAAEVAYGLAPSARHRGYASEALDALTSWAHCHGCETVLAEVEPDNVASVAVLERCGYAPVRAAGPWLRYRHQRG</sequence>
<feature type="domain" description="N-acetyltransferase" evidence="1">
    <location>
        <begin position="21"/>
        <end position="173"/>
    </location>
</feature>
<dbReference type="CDD" id="cd04301">
    <property type="entry name" value="NAT_SF"/>
    <property type="match status" value="1"/>
</dbReference>
<organism evidence="2 3">
    <name type="scientific">Propionibacterium cyclohexanicum</name>
    <dbReference type="NCBI Taxonomy" id="64702"/>
    <lineage>
        <taxon>Bacteria</taxon>
        <taxon>Bacillati</taxon>
        <taxon>Actinomycetota</taxon>
        <taxon>Actinomycetes</taxon>
        <taxon>Propionibacteriales</taxon>
        <taxon>Propionibacteriaceae</taxon>
        <taxon>Propionibacterium</taxon>
    </lineage>
</organism>
<dbReference type="Gene3D" id="3.40.630.30">
    <property type="match status" value="1"/>
</dbReference>
<protein>
    <submittedName>
        <fullName evidence="2">Protein N-acetyltransferase, RimJ/RimL family</fullName>
    </submittedName>
</protein>
<dbReference type="InterPro" id="IPR016181">
    <property type="entry name" value="Acyl_CoA_acyltransferase"/>
</dbReference>
<gene>
    <name evidence="2" type="ORF">SAMN05443377_11113</name>
</gene>
<dbReference type="InterPro" id="IPR000182">
    <property type="entry name" value="GNAT_dom"/>
</dbReference>
<dbReference type="PANTHER" id="PTHR43792">
    <property type="entry name" value="GNAT FAMILY, PUTATIVE (AFU_ORTHOLOGUE AFUA_3G00765)-RELATED-RELATED"/>
    <property type="match status" value="1"/>
</dbReference>
<proteinExistence type="predicted"/>
<dbReference type="PANTHER" id="PTHR43792:SF13">
    <property type="entry name" value="ACETYLTRANSFERASE"/>
    <property type="match status" value="1"/>
</dbReference>
<reference evidence="2 3" key="1">
    <citation type="submission" date="2016-10" db="EMBL/GenBank/DDBJ databases">
        <authorList>
            <person name="de Groot N.N."/>
        </authorList>
    </citation>
    <scope>NUCLEOTIDE SEQUENCE [LARGE SCALE GENOMIC DNA]</scope>
    <source>
        <strain evidence="2 3">DSM 16859</strain>
    </source>
</reference>
<dbReference type="Pfam" id="PF13302">
    <property type="entry name" value="Acetyltransf_3"/>
    <property type="match status" value="1"/>
</dbReference>
<evidence type="ECO:0000313" key="2">
    <source>
        <dbReference type="EMBL" id="SER79061.1"/>
    </source>
</evidence>
<dbReference type="EMBL" id="FOGZ01000011">
    <property type="protein sequence ID" value="SER79061.1"/>
    <property type="molecule type" value="Genomic_DNA"/>
</dbReference>
<name>A0A1H9S232_9ACTN</name>
<keyword evidence="3" id="KW-1185">Reference proteome</keyword>
<keyword evidence="2" id="KW-0808">Transferase</keyword>
<dbReference type="OrthoDB" id="2061990at2"/>
<dbReference type="SUPFAM" id="SSF55729">
    <property type="entry name" value="Acyl-CoA N-acyltransferases (Nat)"/>
    <property type="match status" value="1"/>
</dbReference>
<dbReference type="InterPro" id="IPR051531">
    <property type="entry name" value="N-acetyltransferase"/>
</dbReference>
<dbReference type="AlphaFoldDB" id="A0A1H9S232"/>
<dbReference type="STRING" id="64702.SAMN05443377_11113"/>
<dbReference type="PROSITE" id="PS51186">
    <property type="entry name" value="GNAT"/>
    <property type="match status" value="1"/>
</dbReference>